<dbReference type="GO" id="GO:0005524">
    <property type="term" value="F:ATP binding"/>
    <property type="evidence" value="ECO:0007669"/>
    <property type="project" value="UniProtKB-UniRule"/>
</dbReference>
<dbReference type="InterPro" id="IPR001278">
    <property type="entry name" value="Arg-tRNA-ligase"/>
</dbReference>
<dbReference type="InterPro" id="IPR036695">
    <property type="entry name" value="Arg-tRNA-synth_N_sf"/>
</dbReference>
<comment type="subcellular location">
    <subcellularLocation>
        <location evidence="8">Cytoplasm</location>
    </subcellularLocation>
</comment>
<evidence type="ECO:0000259" key="11">
    <source>
        <dbReference type="SMART" id="SM01016"/>
    </source>
</evidence>
<reference evidence="12 13" key="1">
    <citation type="journal article" date="2016" name="Nat. Commun.">
        <title>Thousands of microbial genomes shed light on interconnected biogeochemical processes in an aquifer system.</title>
        <authorList>
            <person name="Anantharaman K."/>
            <person name="Brown C.T."/>
            <person name="Hug L.A."/>
            <person name="Sharon I."/>
            <person name="Castelle C.J."/>
            <person name="Probst A.J."/>
            <person name="Thomas B.C."/>
            <person name="Singh A."/>
            <person name="Wilkins M.J."/>
            <person name="Karaoz U."/>
            <person name="Brodie E.L."/>
            <person name="Williams K.H."/>
            <person name="Hubbard S.S."/>
            <person name="Banfield J.F."/>
        </authorList>
    </citation>
    <scope>NUCLEOTIDE SEQUENCE [LARGE SCALE GENOMIC DNA]</scope>
</reference>
<evidence type="ECO:0000256" key="4">
    <source>
        <dbReference type="ARBA" id="ARBA00022840"/>
    </source>
</evidence>
<dbReference type="PRINTS" id="PR01038">
    <property type="entry name" value="TRNASYNTHARG"/>
</dbReference>
<dbReference type="Pfam" id="PF03485">
    <property type="entry name" value="Arg_tRNA_synt_N"/>
    <property type="match status" value="1"/>
</dbReference>
<dbReference type="InterPro" id="IPR005148">
    <property type="entry name" value="Arg-tRNA-synth_N"/>
</dbReference>
<dbReference type="InterPro" id="IPR009080">
    <property type="entry name" value="tRNAsynth_Ia_anticodon-bd"/>
</dbReference>
<comment type="caution">
    <text evidence="8">Lacks conserved residue(s) required for the propagation of feature annotation.</text>
</comment>
<dbReference type="Gene3D" id="3.40.50.620">
    <property type="entry name" value="HUPs"/>
    <property type="match status" value="1"/>
</dbReference>
<comment type="similarity">
    <text evidence="1 8 9">Belongs to the class-I aminoacyl-tRNA synthetase family.</text>
</comment>
<dbReference type="EC" id="6.1.1.19" evidence="8"/>
<dbReference type="Pfam" id="PF00750">
    <property type="entry name" value="tRNA-synt_1d"/>
    <property type="match status" value="1"/>
</dbReference>
<evidence type="ECO:0000313" key="13">
    <source>
        <dbReference type="Proteomes" id="UP000178603"/>
    </source>
</evidence>
<comment type="caution">
    <text evidence="12">The sequence shown here is derived from an EMBL/GenBank/DDBJ whole genome shotgun (WGS) entry which is preliminary data.</text>
</comment>
<protein>
    <recommendedName>
        <fullName evidence="8">Arginine--tRNA ligase</fullName>
        <ecNumber evidence="8">6.1.1.19</ecNumber>
    </recommendedName>
    <alternativeName>
        <fullName evidence="8">Arginyl-tRNA synthetase</fullName>
        <shortName evidence="8">ArgRS</shortName>
    </alternativeName>
</protein>
<dbReference type="CDD" id="cd07956">
    <property type="entry name" value="Anticodon_Ia_Arg"/>
    <property type="match status" value="1"/>
</dbReference>
<dbReference type="PANTHER" id="PTHR11956">
    <property type="entry name" value="ARGINYL-TRNA SYNTHETASE"/>
    <property type="match status" value="1"/>
</dbReference>
<keyword evidence="2 8" id="KW-0436">Ligase</keyword>
<keyword evidence="5 8" id="KW-0648">Protein biosynthesis</keyword>
<accession>A0A1F8ASU6</accession>
<proteinExistence type="inferred from homology"/>
<dbReference type="FunFam" id="1.10.730.10:FF:000006">
    <property type="entry name" value="Arginyl-tRNA synthetase 2, mitochondrial"/>
    <property type="match status" value="1"/>
</dbReference>
<evidence type="ECO:0000256" key="6">
    <source>
        <dbReference type="ARBA" id="ARBA00023146"/>
    </source>
</evidence>
<feature type="domain" description="DALR anticodon binding" evidence="10">
    <location>
        <begin position="445"/>
        <end position="558"/>
    </location>
</feature>
<comment type="subunit">
    <text evidence="8">Monomer.</text>
</comment>
<name>A0A1F8ASU6_9BACT</name>
<keyword evidence="6 8" id="KW-0030">Aminoacyl-tRNA synthetase</keyword>
<dbReference type="NCBIfam" id="TIGR00456">
    <property type="entry name" value="argS"/>
    <property type="match status" value="1"/>
</dbReference>
<keyword evidence="3 8" id="KW-0547">Nucleotide-binding</keyword>
<dbReference type="Pfam" id="PF05746">
    <property type="entry name" value="DALR_1"/>
    <property type="match status" value="1"/>
</dbReference>
<dbReference type="SUPFAM" id="SSF52374">
    <property type="entry name" value="Nucleotidylyl transferase"/>
    <property type="match status" value="1"/>
</dbReference>
<dbReference type="EMBL" id="MGGW01000009">
    <property type="protein sequence ID" value="OGM54827.1"/>
    <property type="molecule type" value="Genomic_DNA"/>
</dbReference>
<organism evidence="12 13">
    <name type="scientific">Candidatus Woesebacteria bacterium RIFCSPHIGHO2_12_FULL_41_24</name>
    <dbReference type="NCBI Taxonomy" id="1802510"/>
    <lineage>
        <taxon>Bacteria</taxon>
        <taxon>Candidatus Woeseibacteriota</taxon>
    </lineage>
</organism>
<dbReference type="SUPFAM" id="SSF55190">
    <property type="entry name" value="Arginyl-tRNA synthetase (ArgRS), N-terminal 'additional' domain"/>
    <property type="match status" value="1"/>
</dbReference>
<evidence type="ECO:0000256" key="9">
    <source>
        <dbReference type="RuleBase" id="RU363038"/>
    </source>
</evidence>
<comment type="catalytic activity">
    <reaction evidence="7 8">
        <text>tRNA(Arg) + L-arginine + ATP = L-arginyl-tRNA(Arg) + AMP + diphosphate</text>
        <dbReference type="Rhea" id="RHEA:20301"/>
        <dbReference type="Rhea" id="RHEA-COMP:9658"/>
        <dbReference type="Rhea" id="RHEA-COMP:9673"/>
        <dbReference type="ChEBI" id="CHEBI:30616"/>
        <dbReference type="ChEBI" id="CHEBI:32682"/>
        <dbReference type="ChEBI" id="CHEBI:33019"/>
        <dbReference type="ChEBI" id="CHEBI:78442"/>
        <dbReference type="ChEBI" id="CHEBI:78513"/>
        <dbReference type="ChEBI" id="CHEBI:456215"/>
        <dbReference type="EC" id="6.1.1.19"/>
    </reaction>
</comment>
<dbReference type="GO" id="GO:0004814">
    <property type="term" value="F:arginine-tRNA ligase activity"/>
    <property type="evidence" value="ECO:0007669"/>
    <property type="project" value="UniProtKB-UniRule"/>
</dbReference>
<dbReference type="SMART" id="SM00836">
    <property type="entry name" value="DALR_1"/>
    <property type="match status" value="1"/>
</dbReference>
<dbReference type="HAMAP" id="MF_00123">
    <property type="entry name" value="Arg_tRNA_synth"/>
    <property type="match status" value="1"/>
</dbReference>
<dbReference type="InterPro" id="IPR014729">
    <property type="entry name" value="Rossmann-like_a/b/a_fold"/>
</dbReference>
<dbReference type="Gene3D" id="1.10.730.10">
    <property type="entry name" value="Isoleucyl-tRNA Synthetase, Domain 1"/>
    <property type="match status" value="1"/>
</dbReference>
<dbReference type="AlphaFoldDB" id="A0A1F8ASU6"/>
<dbReference type="InterPro" id="IPR035684">
    <property type="entry name" value="ArgRS_core"/>
</dbReference>
<evidence type="ECO:0000256" key="2">
    <source>
        <dbReference type="ARBA" id="ARBA00022598"/>
    </source>
</evidence>
<dbReference type="InterPro" id="IPR008909">
    <property type="entry name" value="DALR_anticod-bd"/>
</dbReference>
<evidence type="ECO:0000259" key="10">
    <source>
        <dbReference type="SMART" id="SM00836"/>
    </source>
</evidence>
<dbReference type="Gene3D" id="3.30.1360.70">
    <property type="entry name" value="Arginyl tRNA synthetase N-terminal domain"/>
    <property type="match status" value="1"/>
</dbReference>
<dbReference type="SMART" id="SM01016">
    <property type="entry name" value="Arg_tRNA_synt_N"/>
    <property type="match status" value="1"/>
</dbReference>
<evidence type="ECO:0000313" key="12">
    <source>
        <dbReference type="EMBL" id="OGM54827.1"/>
    </source>
</evidence>
<gene>
    <name evidence="8" type="primary">argS</name>
    <name evidence="12" type="ORF">A3E44_01560</name>
</gene>
<dbReference type="PANTHER" id="PTHR11956:SF5">
    <property type="entry name" value="ARGININE--TRNA LIGASE, CYTOPLASMIC"/>
    <property type="match status" value="1"/>
</dbReference>
<dbReference type="GO" id="GO:0005737">
    <property type="term" value="C:cytoplasm"/>
    <property type="evidence" value="ECO:0007669"/>
    <property type="project" value="UniProtKB-SubCell"/>
</dbReference>
<keyword evidence="8" id="KW-0963">Cytoplasm</keyword>
<evidence type="ECO:0000256" key="7">
    <source>
        <dbReference type="ARBA" id="ARBA00049339"/>
    </source>
</evidence>
<evidence type="ECO:0000256" key="8">
    <source>
        <dbReference type="HAMAP-Rule" id="MF_00123"/>
    </source>
</evidence>
<dbReference type="Proteomes" id="UP000178603">
    <property type="component" value="Unassembled WGS sequence"/>
</dbReference>
<sequence length="558" mass="63646">MLNKDQIIKSLSKATGLPESEIKLYFPEREEHGDYATNVAFHQSPITSHQSPYQIAEKIIEKLKTDKDLNKIVDKIEVAGPGFINFFLSKEALLDTLVDINNEKDAFGKSDLLKGKRIMFEFGQPNTHKLPHIGHLFSYIYGASMTNILELAGSKLRRVNYQGDIGPHVAKCLWAFERGNPSVPSTLEGKVNLLQKMYQKGAQAFEKDEKTKTEILEINKKIYLKKEPWFSLWQKTRGWNLEYYKKFEKRLGVSYDRYYFESEVEEMGKKIVENNIGEVFEKSEGALIFKGSKVGLHDRVFVTKYGTPTYEAKDMYLQKLKMEEWPYDLLIITTAHEQNEYFKVVFKALGTLDTAYKGKLMHIGFGMVNLKSGKMSSRTGEIVSAVDLVDKVVEKVSQINKDKKIAEAVGLGAVKYSFLKNNPLQDTKFDIEESIAQEGNSGPYLQYTHARTQSVLRKAKPTNHQPPITNHALSAPELSVLRFLPRFPQIVENAAKTYSPNLICNYLFDLAQRYNNFYNSNRILGEKSENFRLALTLAVGQILKTSLNLLGIKAPERM</sequence>
<evidence type="ECO:0000256" key="1">
    <source>
        <dbReference type="ARBA" id="ARBA00005594"/>
    </source>
</evidence>
<dbReference type="GO" id="GO:0006420">
    <property type="term" value="P:arginyl-tRNA aminoacylation"/>
    <property type="evidence" value="ECO:0007669"/>
    <property type="project" value="UniProtKB-UniRule"/>
</dbReference>
<dbReference type="SUPFAM" id="SSF47323">
    <property type="entry name" value="Anticodon-binding domain of a subclass of class I aminoacyl-tRNA synthetases"/>
    <property type="match status" value="1"/>
</dbReference>
<evidence type="ECO:0000256" key="5">
    <source>
        <dbReference type="ARBA" id="ARBA00022917"/>
    </source>
</evidence>
<evidence type="ECO:0000256" key="3">
    <source>
        <dbReference type="ARBA" id="ARBA00022741"/>
    </source>
</evidence>
<feature type="domain" description="Arginyl tRNA synthetase N-terminal" evidence="11">
    <location>
        <begin position="1"/>
        <end position="88"/>
    </location>
</feature>
<keyword evidence="4 8" id="KW-0067">ATP-binding</keyword>